<dbReference type="EMBL" id="MT631216">
    <property type="protein sequence ID" value="QNO46716.1"/>
    <property type="molecule type" value="Genomic_DNA"/>
</dbReference>
<dbReference type="InterPro" id="IPR005835">
    <property type="entry name" value="NTP_transferase_dom"/>
</dbReference>
<dbReference type="InterPro" id="IPR050065">
    <property type="entry name" value="GlmU-like"/>
</dbReference>
<dbReference type="SUPFAM" id="SSF53448">
    <property type="entry name" value="Nucleotide-diphospho-sugar transferases"/>
    <property type="match status" value="1"/>
</dbReference>
<dbReference type="InterPro" id="IPR029044">
    <property type="entry name" value="Nucleotide-diphossugar_trans"/>
</dbReference>
<proteinExistence type="predicted"/>
<dbReference type="GO" id="GO:0003983">
    <property type="term" value="F:UTP:glucose-1-phosphate uridylyltransferase activity"/>
    <property type="evidence" value="ECO:0007669"/>
    <property type="project" value="UniProtKB-EC"/>
</dbReference>
<evidence type="ECO:0000313" key="5">
    <source>
        <dbReference type="EMBL" id="QNO46716.1"/>
    </source>
</evidence>
<gene>
    <name evidence="5" type="primary">cugP</name>
    <name evidence="5" type="ORF">EIOBDEGA_00004</name>
</gene>
<feature type="compositionally biased region" description="Polar residues" evidence="3">
    <location>
        <begin position="340"/>
        <end position="349"/>
    </location>
</feature>
<evidence type="ECO:0000259" key="4">
    <source>
        <dbReference type="Pfam" id="PF00483"/>
    </source>
</evidence>
<sequence>MGVCPSAAQAELFEVISNVFKYLQPIKKAMNPNHCNRDNGVVTTALLLAAGKGSRLYPLTHNTPKCLTMVHEASILERLVINLSKQGFKRLVVVTGYQEKYIRAFLGTRACGMTIDYIFSPLYATTNNIYSLWMAREIINEPFLLIESDLVFDVSLLDDMRCPGRIAVARMQPWMNGSTVTVNRSQHVKKFQNGIAGTFDEIRYKTVNIYSFSLASWHSITERLDRYISAGRVNDYYETVFAEMVADGSLSLKTVSFDGKPWYEIDTVEDLAEADKLFSAGTYKTKIPSDITQHASGISKPFFQHVKSTGGETITRSLSKLRSLPQSNSLSLKRIREANIQENEVSPKNKSGGRMHGTV</sequence>
<dbReference type="AlphaFoldDB" id="A0A7G9YFD2"/>
<dbReference type="Gene3D" id="3.90.550.10">
    <property type="entry name" value="Spore Coat Polysaccharide Biosynthesis Protein SpsA, Chain A"/>
    <property type="match status" value="1"/>
</dbReference>
<name>A0A7G9YFD2_9EURY</name>
<dbReference type="Pfam" id="PF00483">
    <property type="entry name" value="NTP_transferase"/>
    <property type="match status" value="1"/>
</dbReference>
<dbReference type="EC" id="2.7.7.9" evidence="5"/>
<accession>A0A7G9YFD2</accession>
<feature type="domain" description="Nucleotidyl transferase" evidence="4">
    <location>
        <begin position="45"/>
        <end position="154"/>
    </location>
</feature>
<feature type="region of interest" description="Disordered" evidence="3">
    <location>
        <begin position="340"/>
        <end position="359"/>
    </location>
</feature>
<evidence type="ECO:0000256" key="2">
    <source>
        <dbReference type="ARBA" id="ARBA00022695"/>
    </source>
</evidence>
<evidence type="ECO:0000256" key="3">
    <source>
        <dbReference type="SAM" id="MobiDB-lite"/>
    </source>
</evidence>
<evidence type="ECO:0000256" key="1">
    <source>
        <dbReference type="ARBA" id="ARBA00022679"/>
    </source>
</evidence>
<keyword evidence="2 5" id="KW-0548">Nucleotidyltransferase</keyword>
<dbReference type="PANTHER" id="PTHR43584">
    <property type="entry name" value="NUCLEOTIDYL TRANSFERASE"/>
    <property type="match status" value="1"/>
</dbReference>
<dbReference type="PANTHER" id="PTHR43584:SF8">
    <property type="entry name" value="N-ACETYLMURAMATE ALPHA-1-PHOSPHATE URIDYLYLTRANSFERASE"/>
    <property type="match status" value="1"/>
</dbReference>
<keyword evidence="1 5" id="KW-0808">Transferase</keyword>
<protein>
    <submittedName>
        <fullName evidence="5">UTP--glucose-1-phosphate uridylyltransferase</fullName>
        <ecNumber evidence="5">2.7.7.9</ecNumber>
    </submittedName>
</protein>
<organism evidence="5">
    <name type="scientific">Candidatus Methanogaster sp. ANME-2c ERB4</name>
    <dbReference type="NCBI Taxonomy" id="2759911"/>
    <lineage>
        <taxon>Archaea</taxon>
        <taxon>Methanobacteriati</taxon>
        <taxon>Methanobacteriota</taxon>
        <taxon>Stenosarchaea group</taxon>
        <taxon>Methanomicrobia</taxon>
        <taxon>Methanosarcinales</taxon>
        <taxon>ANME-2 cluster</taxon>
        <taxon>Candidatus Methanogasteraceae</taxon>
        <taxon>Candidatus Methanogaster</taxon>
    </lineage>
</organism>
<dbReference type="CDD" id="cd02523">
    <property type="entry name" value="PC_cytidylyltransferase"/>
    <property type="match status" value="1"/>
</dbReference>
<reference evidence="5" key="1">
    <citation type="submission" date="2020-06" db="EMBL/GenBank/DDBJ databases">
        <title>Unique genomic features of the anaerobic methanotrophic archaea.</title>
        <authorList>
            <person name="Chadwick G.L."/>
            <person name="Skennerton C.T."/>
            <person name="Laso-Perez R."/>
            <person name="Leu A.O."/>
            <person name="Speth D.R."/>
            <person name="Yu H."/>
            <person name="Morgan-Lang C."/>
            <person name="Hatzenpichler R."/>
            <person name="Goudeau D."/>
            <person name="Malmstrom R."/>
            <person name="Brazelton W.J."/>
            <person name="Woyke T."/>
            <person name="Hallam S.J."/>
            <person name="Tyson G.W."/>
            <person name="Wegener G."/>
            <person name="Boetius A."/>
            <person name="Orphan V."/>
        </authorList>
    </citation>
    <scope>NUCLEOTIDE SEQUENCE</scope>
</reference>